<evidence type="ECO:0000313" key="15">
    <source>
        <dbReference type="Proteomes" id="UP000092503"/>
    </source>
</evidence>
<evidence type="ECO:0000256" key="3">
    <source>
        <dbReference type="ARBA" id="ARBA00022598"/>
    </source>
</evidence>
<dbReference type="Gene3D" id="3.90.1860.10">
    <property type="entry name" value="tRNA-splicing ligase RtcB"/>
    <property type="match status" value="1"/>
</dbReference>
<feature type="binding site" evidence="11">
    <location>
        <position position="582"/>
    </location>
    <ligand>
        <name>GMP</name>
        <dbReference type="ChEBI" id="CHEBI:58115"/>
    </ligand>
</feature>
<dbReference type="GO" id="GO:0005525">
    <property type="term" value="F:GTP binding"/>
    <property type="evidence" value="ECO:0007669"/>
    <property type="project" value="UniProtKB-KW"/>
</dbReference>
<feature type="binding site" evidence="12">
    <location>
        <position position="450"/>
    </location>
    <ligand>
        <name>Mn(2+)</name>
        <dbReference type="ChEBI" id="CHEBI:29035"/>
        <label>2</label>
    </ligand>
</feature>
<dbReference type="Gene3D" id="3.30.479.30">
    <property type="entry name" value="Band 7 domain"/>
    <property type="match status" value="1"/>
</dbReference>
<evidence type="ECO:0000256" key="7">
    <source>
        <dbReference type="ARBA" id="ARBA00023134"/>
    </source>
</evidence>
<reference evidence="14 15" key="1">
    <citation type="submission" date="2016-06" db="EMBL/GenBank/DDBJ databases">
        <authorList>
            <person name="Kjaerup R.B."/>
            <person name="Dalgaard T.S."/>
            <person name="Juul-Madsen H.R."/>
        </authorList>
    </citation>
    <scope>NUCLEOTIDE SEQUENCE [LARGE SCALE GENOMIC DNA]</scope>
    <source>
        <strain evidence="14">LMG947</strain>
    </source>
</reference>
<dbReference type="GO" id="GO:0006396">
    <property type="term" value="P:RNA processing"/>
    <property type="evidence" value="ECO:0007669"/>
    <property type="project" value="InterPro"/>
</dbReference>
<evidence type="ECO:0000256" key="10">
    <source>
        <dbReference type="PIRSR" id="PIRSR601233-1"/>
    </source>
</evidence>
<dbReference type="InterPro" id="IPR052915">
    <property type="entry name" value="RtcB-like"/>
</dbReference>
<evidence type="ECO:0000256" key="12">
    <source>
        <dbReference type="PIRSR" id="PIRSR601233-3"/>
    </source>
</evidence>
<dbReference type="InterPro" id="IPR001233">
    <property type="entry name" value="RtcB"/>
</dbReference>
<dbReference type="GO" id="GO:0030145">
    <property type="term" value="F:manganese ion binding"/>
    <property type="evidence" value="ECO:0007669"/>
    <property type="project" value="TreeGrafter"/>
</dbReference>
<dbReference type="PANTHER" id="PTHR43749:SF2">
    <property type="entry name" value="RNA-SPLICING LIGASE RTCB"/>
    <property type="match status" value="1"/>
</dbReference>
<comment type="subcellular location">
    <subcellularLocation>
        <location evidence="1">Membrane</location>
        <topology evidence="1">Single-pass membrane protein</topology>
    </subcellularLocation>
</comment>
<evidence type="ECO:0000259" key="13">
    <source>
        <dbReference type="SMART" id="SM00244"/>
    </source>
</evidence>
<proteinExistence type="predicted"/>
<dbReference type="SUPFAM" id="SSF117892">
    <property type="entry name" value="Band 7/SPFH domain"/>
    <property type="match status" value="1"/>
</dbReference>
<comment type="cofactor">
    <cofactor evidence="12">
        <name>Mn(2+)</name>
        <dbReference type="ChEBI" id="CHEBI:29035"/>
    </cofactor>
    <text evidence="12">Binds 2 manganese ions per subunit.</text>
</comment>
<dbReference type="CDD" id="cd13438">
    <property type="entry name" value="SPFH_eoslipins_u2"/>
    <property type="match status" value="1"/>
</dbReference>
<evidence type="ECO:0000256" key="8">
    <source>
        <dbReference type="ARBA" id="ARBA00023211"/>
    </source>
</evidence>
<feature type="binding site" evidence="12">
    <location>
        <position position="344"/>
    </location>
    <ligand>
        <name>Mn(2+)</name>
        <dbReference type="ChEBI" id="CHEBI:29035"/>
        <label>1</label>
    </ligand>
</feature>
<protein>
    <recommendedName>
        <fullName evidence="2">3'-phosphate/5'-hydroxy nucleic acid ligase</fullName>
        <ecNumber evidence="2">6.5.1.8</ecNumber>
    </recommendedName>
</protein>
<keyword evidence="8 12" id="KW-0464">Manganese</keyword>
<evidence type="ECO:0000256" key="4">
    <source>
        <dbReference type="ARBA" id="ARBA00022723"/>
    </source>
</evidence>
<feature type="active site" description="GMP-histidine intermediate" evidence="10">
    <location>
        <position position="599"/>
    </location>
</feature>
<name>A0A1C3NJ56_9XANT</name>
<keyword evidence="5 11" id="KW-0547">Nucleotide-binding</keyword>
<dbReference type="InterPro" id="IPR036025">
    <property type="entry name" value="RtcB-like_sf"/>
</dbReference>
<evidence type="ECO:0000313" key="14">
    <source>
        <dbReference type="EMBL" id="SBV50416.1"/>
    </source>
</evidence>
<dbReference type="GO" id="GO:0003909">
    <property type="term" value="F:DNA ligase activity"/>
    <property type="evidence" value="ECO:0007669"/>
    <property type="project" value="TreeGrafter"/>
</dbReference>
<evidence type="ECO:0000256" key="1">
    <source>
        <dbReference type="ARBA" id="ARBA00004167"/>
    </source>
</evidence>
<feature type="binding site" evidence="12">
    <location>
        <position position="543"/>
    </location>
    <ligand>
        <name>Mn(2+)</name>
        <dbReference type="ChEBI" id="CHEBI:29035"/>
        <label>2</label>
    </ligand>
</feature>
<comment type="catalytic activity">
    <reaction evidence="9">
        <text>a 3'-end 3'-phospho-ribonucleotide-RNA + a 5'-end dephospho-ribonucleoside-RNA + GTP = a ribonucleotidyl-ribonucleotide-RNA + GMP + diphosphate</text>
        <dbReference type="Rhea" id="RHEA:68076"/>
        <dbReference type="Rhea" id="RHEA-COMP:10463"/>
        <dbReference type="Rhea" id="RHEA-COMP:13936"/>
        <dbReference type="Rhea" id="RHEA-COMP:17355"/>
        <dbReference type="ChEBI" id="CHEBI:33019"/>
        <dbReference type="ChEBI" id="CHEBI:37565"/>
        <dbReference type="ChEBI" id="CHEBI:58115"/>
        <dbReference type="ChEBI" id="CHEBI:83062"/>
        <dbReference type="ChEBI" id="CHEBI:138284"/>
        <dbReference type="ChEBI" id="CHEBI:173118"/>
        <dbReference type="EC" id="6.5.1.8"/>
    </reaction>
</comment>
<feature type="binding site" evidence="11">
    <location>
        <position position="669"/>
    </location>
    <ligand>
        <name>GMP</name>
        <dbReference type="ChEBI" id="CHEBI:58115"/>
    </ligand>
</feature>
<dbReference type="AlphaFoldDB" id="A0A1C3NJ56"/>
<evidence type="ECO:0000256" key="2">
    <source>
        <dbReference type="ARBA" id="ARBA00012726"/>
    </source>
</evidence>
<dbReference type="Proteomes" id="UP000092503">
    <property type="component" value="Unassembled WGS sequence"/>
</dbReference>
<dbReference type="SMART" id="SM00244">
    <property type="entry name" value="PHB"/>
    <property type="match status" value="1"/>
</dbReference>
<feature type="domain" description="Band 7" evidence="13">
    <location>
        <begin position="133"/>
        <end position="292"/>
    </location>
</feature>
<dbReference type="EMBL" id="FLTX01000015">
    <property type="protein sequence ID" value="SBV50416.1"/>
    <property type="molecule type" value="Genomic_DNA"/>
</dbReference>
<gene>
    <name evidence="14" type="ORF">XBLMG947_1194</name>
</gene>
<dbReference type="PANTHER" id="PTHR43749">
    <property type="entry name" value="RNA-SPLICING LIGASE RTCB"/>
    <property type="match status" value="1"/>
</dbReference>
<keyword evidence="3" id="KW-0436">Ligase</keyword>
<dbReference type="GO" id="GO:0042245">
    <property type="term" value="P:RNA repair"/>
    <property type="evidence" value="ECO:0007669"/>
    <property type="project" value="UniProtKB-KW"/>
</dbReference>
<dbReference type="InterPro" id="IPR001107">
    <property type="entry name" value="Band_7"/>
</dbReference>
<evidence type="ECO:0000256" key="5">
    <source>
        <dbReference type="ARBA" id="ARBA00022741"/>
    </source>
</evidence>
<dbReference type="GO" id="GO:0006281">
    <property type="term" value="P:DNA repair"/>
    <property type="evidence" value="ECO:0007669"/>
    <property type="project" value="TreeGrafter"/>
</dbReference>
<evidence type="ECO:0000256" key="11">
    <source>
        <dbReference type="PIRSR" id="PIRSR601233-2"/>
    </source>
</evidence>
<keyword evidence="4 12" id="KW-0479">Metal-binding</keyword>
<feature type="binding site" evidence="11">
    <location>
        <begin position="575"/>
        <end position="578"/>
    </location>
    <ligand>
        <name>GMP</name>
        <dbReference type="ChEBI" id="CHEBI:58115"/>
    </ligand>
</feature>
<accession>A0A1C3NJ56</accession>
<keyword evidence="7 11" id="KW-0342">GTP-binding</keyword>
<feature type="binding site" evidence="12">
    <location>
        <position position="433"/>
    </location>
    <ligand>
        <name>Mn(2+)</name>
        <dbReference type="ChEBI" id="CHEBI:29035"/>
        <label>1</label>
    </ligand>
</feature>
<dbReference type="Pfam" id="PF01139">
    <property type="entry name" value="RtcB"/>
    <property type="match status" value="1"/>
</dbReference>
<organism evidence="14 15">
    <name type="scientific">Xanthomonas bromi</name>
    <dbReference type="NCBI Taxonomy" id="56449"/>
    <lineage>
        <taxon>Bacteria</taxon>
        <taxon>Pseudomonadati</taxon>
        <taxon>Pseudomonadota</taxon>
        <taxon>Gammaproteobacteria</taxon>
        <taxon>Lysobacterales</taxon>
        <taxon>Lysobacteraceae</taxon>
        <taxon>Xanthomonas</taxon>
    </lineage>
</organism>
<evidence type="ECO:0000256" key="9">
    <source>
        <dbReference type="ARBA" id="ARBA00047746"/>
    </source>
</evidence>
<dbReference type="EC" id="6.5.1.8" evidence="2"/>
<feature type="binding site" evidence="11">
    <location>
        <begin position="432"/>
        <end position="436"/>
    </location>
    <ligand>
        <name>GMP</name>
        <dbReference type="ChEBI" id="CHEBI:58115"/>
    </ligand>
</feature>
<dbReference type="InterPro" id="IPR036013">
    <property type="entry name" value="Band_7/SPFH_dom_sf"/>
</dbReference>
<keyword evidence="6" id="KW-0692">RNA repair</keyword>
<sequence length="670" mass="72404">MTASAAWYIANVDSSACSSPASIACSIHWVAPMSLSTPSRKAPIWGHDAETLIDTLGSTLPQHFVPADIGTAQVGLLIRNGKLDDVLPPGTRTLYWRGPAAIEVQTLPLGDGLQVPTDVQRRLRQLGTLSRVAVCMDVPAESQGLVFVDGKLVTPFGPGAYAFWNFQKNIVTDVVDLRVQSVEVSGQELLTRDKVSLRVNLAASMRVTDAVAMRTRVAKAGDYLYRELHYGLRRAVSAKTLDALLGDKASLDAAIFGYVRGSVSGFGIEVLGVGVKDVILPGGMRDAVVQAEKHAHAQLHDIAAVPFVGPWVTVMPDVHLGKGATVGSVIPTRGAIIPAAVGVDIGYGMAAVRTMLRANDLPDNLAQLRSSIERSVPVGNGRGGEHRTLPDSTETRIAQSGLVQRLDAIKQQHKRIRIDKLECQIGTLGGGNHFIEICLDETDAVWVMLHRGLRGTGNLFGTYFIERAREQLAHRVLGFHLPDKDLVFFMQGEPLFDEHVAAVSWAQDSARENREAMLARVLAEMRHRLPKFQSGRLAVDCHHNYVQKEAHGGEELLITRQGAVSARTAELGIIPGSMGTRSYIVRGLGNADSFHSCSHGAERVMSRTAARAKITLAQHREATAHVECRKDAAVADASPAAYKSIEAVMAAQQDLVEVLHTLRQVVCIKG</sequence>
<dbReference type="STRING" id="56449.XBLMG947_1194"/>
<dbReference type="SUPFAM" id="SSF103365">
    <property type="entry name" value="Hypothetical protein PH1602"/>
    <property type="match status" value="1"/>
</dbReference>
<evidence type="ECO:0000256" key="6">
    <source>
        <dbReference type="ARBA" id="ARBA00022800"/>
    </source>
</evidence>
<dbReference type="GO" id="GO:0170057">
    <property type="term" value="F:RNA ligase (GTP) activity"/>
    <property type="evidence" value="ECO:0007669"/>
    <property type="project" value="UniProtKB-EC"/>
</dbReference>
<feature type="binding site" evidence="11">
    <location>
        <begin position="543"/>
        <end position="544"/>
    </location>
    <ligand>
        <name>GMP</name>
        <dbReference type="ChEBI" id="CHEBI:58115"/>
    </ligand>
</feature>
<dbReference type="GO" id="GO:0016020">
    <property type="term" value="C:membrane"/>
    <property type="evidence" value="ECO:0007669"/>
    <property type="project" value="UniProtKB-SubCell"/>
</dbReference>